<comment type="caution">
    <text evidence="1">The sequence shown here is derived from an EMBL/GenBank/DDBJ whole genome shotgun (WGS) entry which is preliminary data.</text>
</comment>
<accession>A0AAP0JW70</accession>
<proteinExistence type="predicted"/>
<gene>
    <name evidence="1" type="ORF">Scep_010506</name>
</gene>
<evidence type="ECO:0000313" key="2">
    <source>
        <dbReference type="Proteomes" id="UP001419268"/>
    </source>
</evidence>
<dbReference type="EMBL" id="JBBNAG010000004">
    <property type="protein sequence ID" value="KAK9140825.1"/>
    <property type="molecule type" value="Genomic_DNA"/>
</dbReference>
<evidence type="ECO:0000313" key="1">
    <source>
        <dbReference type="EMBL" id="KAK9140825.1"/>
    </source>
</evidence>
<name>A0AAP0JW70_9MAGN</name>
<keyword evidence="2" id="KW-1185">Reference proteome</keyword>
<protein>
    <submittedName>
        <fullName evidence="1">Uncharacterized protein</fullName>
    </submittedName>
</protein>
<sequence>MGKLQTDALCFPKHRAPGFIGQPARQEGQLSTLHWFTYSPTTLVVQAATQLPGPPPLLAPPGPVTVSTTLVVQAATQLPGSFLAATWLHNCLHYLA</sequence>
<organism evidence="1 2">
    <name type="scientific">Stephania cephalantha</name>
    <dbReference type="NCBI Taxonomy" id="152367"/>
    <lineage>
        <taxon>Eukaryota</taxon>
        <taxon>Viridiplantae</taxon>
        <taxon>Streptophyta</taxon>
        <taxon>Embryophyta</taxon>
        <taxon>Tracheophyta</taxon>
        <taxon>Spermatophyta</taxon>
        <taxon>Magnoliopsida</taxon>
        <taxon>Ranunculales</taxon>
        <taxon>Menispermaceae</taxon>
        <taxon>Menispermoideae</taxon>
        <taxon>Cissampelideae</taxon>
        <taxon>Stephania</taxon>
    </lineage>
</organism>
<reference evidence="1 2" key="1">
    <citation type="submission" date="2024-01" db="EMBL/GenBank/DDBJ databases">
        <title>Genome assemblies of Stephania.</title>
        <authorList>
            <person name="Yang L."/>
        </authorList>
    </citation>
    <scope>NUCLEOTIDE SEQUENCE [LARGE SCALE GENOMIC DNA]</scope>
    <source>
        <strain evidence="1">JXDWG</strain>
        <tissue evidence="1">Leaf</tissue>
    </source>
</reference>
<dbReference type="Proteomes" id="UP001419268">
    <property type="component" value="Unassembled WGS sequence"/>
</dbReference>
<dbReference type="AlphaFoldDB" id="A0AAP0JW70"/>